<feature type="transmembrane region" description="Helical" evidence="6">
    <location>
        <begin position="297"/>
        <end position="314"/>
    </location>
</feature>
<feature type="transmembrane region" description="Helical" evidence="6">
    <location>
        <begin position="132"/>
        <end position="150"/>
    </location>
</feature>
<dbReference type="InterPro" id="IPR011701">
    <property type="entry name" value="MFS"/>
</dbReference>
<feature type="transmembrane region" description="Helical" evidence="6">
    <location>
        <begin position="59"/>
        <end position="81"/>
    </location>
</feature>
<feature type="transmembrane region" description="Helical" evidence="6">
    <location>
        <begin position="430"/>
        <end position="451"/>
    </location>
</feature>
<feature type="transmembrane region" description="Helical" evidence="6">
    <location>
        <begin position="335"/>
        <end position="358"/>
    </location>
</feature>
<sequence length="522" mass="57694">MQPPSLRKLFQAFTPSERKNIIIYVLGIMLYKFGLEAFTGSIITLATDRFNSDHTFTKLGALTGLYQAMQCVGAILIAPLIMRFSTKAVLACTVLIFGCLTTLLMIIDASTGGKIQNATDSKPTYGRYTPNIIFPIYCSTGVCYGMVELIRRIIPRDLVGGNVQKLRRLDALVHVFYEVSGTTGAFTSAWLILRLGNNYALLITPIFFVLSCVTWSFLNINSLSYRPQSTLNDSDAEAECKSVSSSRITVSGYSKQSQPRTIKKTIQSYFGKVLNGFCLFFKSIYMGAGLVMTSRKFIWLFSGYSIALYAHRYLENALLPAFANRTLGESAYSQIMVGGSNFGELLGALSVFLLSNSVPTPMPWLRLDALMLLITWVLVFIKPAVKDLGYVWKLALMFVPISFGWAAGDVSLAAYIQASLSRIENVDHDISALGSVMAFLYCSYIIIYAILSSLLGGYIDAVWSKYRTIRPALLNISGVQFTVIACVIFASTFIPRGSCKLNPKILEGEDLENDDLMNPTEI</sequence>
<feature type="transmembrane region" description="Helical" evidence="6">
    <location>
        <begin position="171"/>
        <end position="193"/>
    </location>
</feature>
<feature type="transmembrane region" description="Helical" evidence="6">
    <location>
        <begin position="472"/>
        <end position="494"/>
    </location>
</feature>
<evidence type="ECO:0000256" key="1">
    <source>
        <dbReference type="ARBA" id="ARBA00004651"/>
    </source>
</evidence>
<feature type="transmembrane region" description="Helical" evidence="6">
    <location>
        <begin position="269"/>
        <end position="291"/>
    </location>
</feature>
<evidence type="ECO:0000256" key="6">
    <source>
        <dbReference type="SAM" id="Phobius"/>
    </source>
</evidence>
<reference evidence="7 8" key="1">
    <citation type="submission" date="2016-04" db="EMBL/GenBank/DDBJ databases">
        <title>Evolutionary innovation and constraint leading to complex multicellularity in the Ascomycota.</title>
        <authorList>
            <person name="Cisse O."/>
            <person name="Nguyen A."/>
            <person name="Hewitt D.A."/>
            <person name="Jedd G."/>
            <person name="Stajich J.E."/>
        </authorList>
    </citation>
    <scope>NUCLEOTIDE SEQUENCE [LARGE SCALE GENOMIC DNA]</scope>
    <source>
        <strain evidence="7 8">DAH-3</strain>
    </source>
</reference>
<comment type="caution">
    <text evidence="7">The sequence shown here is derived from an EMBL/GenBank/DDBJ whole genome shotgun (WGS) entry which is preliminary data.</text>
</comment>
<dbReference type="Gene3D" id="1.20.1250.20">
    <property type="entry name" value="MFS general substrate transporter like domains"/>
    <property type="match status" value="1"/>
</dbReference>
<evidence type="ECO:0000313" key="7">
    <source>
        <dbReference type="EMBL" id="OLL25432.1"/>
    </source>
</evidence>
<organism evidence="7 8">
    <name type="scientific">Neolecta irregularis (strain DAH-3)</name>
    <dbReference type="NCBI Taxonomy" id="1198029"/>
    <lineage>
        <taxon>Eukaryota</taxon>
        <taxon>Fungi</taxon>
        <taxon>Dikarya</taxon>
        <taxon>Ascomycota</taxon>
        <taxon>Taphrinomycotina</taxon>
        <taxon>Neolectales</taxon>
        <taxon>Neolectaceae</taxon>
        <taxon>Neolecta</taxon>
    </lineage>
</organism>
<evidence type="ECO:0000256" key="5">
    <source>
        <dbReference type="ARBA" id="ARBA00023136"/>
    </source>
</evidence>
<dbReference type="Proteomes" id="UP000186594">
    <property type="component" value="Unassembled WGS sequence"/>
</dbReference>
<feature type="transmembrane region" description="Helical" evidence="6">
    <location>
        <begin position="88"/>
        <end position="107"/>
    </location>
</feature>
<dbReference type="GO" id="GO:0022857">
    <property type="term" value="F:transmembrane transporter activity"/>
    <property type="evidence" value="ECO:0007669"/>
    <property type="project" value="InterPro"/>
</dbReference>
<dbReference type="PANTHER" id="PTHR23513">
    <property type="entry name" value="INTEGRAL MEMBRANE EFFLUX PROTEIN-RELATED"/>
    <property type="match status" value="1"/>
</dbReference>
<keyword evidence="2" id="KW-1003">Cell membrane</keyword>
<feature type="transmembrane region" description="Helical" evidence="6">
    <location>
        <begin position="21"/>
        <end position="47"/>
    </location>
</feature>
<dbReference type="GO" id="GO:0005886">
    <property type="term" value="C:plasma membrane"/>
    <property type="evidence" value="ECO:0007669"/>
    <property type="project" value="UniProtKB-SubCell"/>
</dbReference>
<evidence type="ECO:0000256" key="2">
    <source>
        <dbReference type="ARBA" id="ARBA00022475"/>
    </source>
</evidence>
<dbReference type="OrthoDB" id="5344169at2759"/>
<evidence type="ECO:0000256" key="4">
    <source>
        <dbReference type="ARBA" id="ARBA00022989"/>
    </source>
</evidence>
<dbReference type="PANTHER" id="PTHR23513:SF6">
    <property type="entry name" value="MAJOR FACILITATOR SUPERFAMILY ASSOCIATED DOMAIN-CONTAINING PROTEIN"/>
    <property type="match status" value="1"/>
</dbReference>
<feature type="transmembrane region" description="Helical" evidence="6">
    <location>
        <begin position="364"/>
        <end position="382"/>
    </location>
</feature>
<dbReference type="OMA" id="NSAWSQI"/>
<accession>A0A1U7LSB3</accession>
<comment type="subcellular location">
    <subcellularLocation>
        <location evidence="1">Cell membrane</location>
        <topology evidence="1">Multi-pass membrane protein</topology>
    </subcellularLocation>
</comment>
<feature type="transmembrane region" description="Helical" evidence="6">
    <location>
        <begin position="394"/>
        <end position="418"/>
    </location>
</feature>
<proteinExistence type="predicted"/>
<keyword evidence="3 6" id="KW-0812">Transmembrane</keyword>
<dbReference type="Pfam" id="PF07690">
    <property type="entry name" value="MFS_1"/>
    <property type="match status" value="1"/>
</dbReference>
<dbReference type="SUPFAM" id="SSF103473">
    <property type="entry name" value="MFS general substrate transporter"/>
    <property type="match status" value="1"/>
</dbReference>
<evidence type="ECO:0000313" key="8">
    <source>
        <dbReference type="Proteomes" id="UP000186594"/>
    </source>
</evidence>
<keyword evidence="4 6" id="KW-1133">Transmembrane helix</keyword>
<protein>
    <submittedName>
        <fullName evidence="7">Uncharacterized protein</fullName>
    </submittedName>
</protein>
<gene>
    <name evidence="7" type="ORF">NEOLI_000528</name>
</gene>
<dbReference type="InterPro" id="IPR036259">
    <property type="entry name" value="MFS_trans_sf"/>
</dbReference>
<keyword evidence="8" id="KW-1185">Reference proteome</keyword>
<keyword evidence="5 6" id="KW-0472">Membrane</keyword>
<dbReference type="AlphaFoldDB" id="A0A1U7LSB3"/>
<dbReference type="EMBL" id="LXFE01000411">
    <property type="protein sequence ID" value="OLL25432.1"/>
    <property type="molecule type" value="Genomic_DNA"/>
</dbReference>
<feature type="transmembrane region" description="Helical" evidence="6">
    <location>
        <begin position="199"/>
        <end position="218"/>
    </location>
</feature>
<evidence type="ECO:0000256" key="3">
    <source>
        <dbReference type="ARBA" id="ARBA00022692"/>
    </source>
</evidence>
<name>A0A1U7LSB3_NEOID</name>